<keyword evidence="11" id="KW-1185">Reference proteome</keyword>
<dbReference type="InterPro" id="IPR006639">
    <property type="entry name" value="Preselin/SPP"/>
</dbReference>
<gene>
    <name evidence="10" type="ORF">GX51_04456</name>
</gene>
<keyword evidence="6 9" id="KW-1133">Transmembrane helix</keyword>
<evidence type="ECO:0000256" key="8">
    <source>
        <dbReference type="SAM" id="MobiDB-lite"/>
    </source>
</evidence>
<evidence type="ECO:0000313" key="10">
    <source>
        <dbReference type="EMBL" id="PGH02722.1"/>
    </source>
</evidence>
<comment type="subcellular location">
    <subcellularLocation>
        <location evidence="1">Endoplasmic reticulum membrane</location>
        <topology evidence="1">Multi-pass membrane protein</topology>
    </subcellularLocation>
</comment>
<feature type="transmembrane region" description="Helical" evidence="9">
    <location>
        <begin position="290"/>
        <end position="314"/>
    </location>
</feature>
<evidence type="ECO:0000256" key="9">
    <source>
        <dbReference type="SAM" id="Phobius"/>
    </source>
</evidence>
<comment type="caution">
    <text evidence="10">The sequence shown here is derived from an EMBL/GenBank/DDBJ whole genome shotgun (WGS) entry which is preliminary data.</text>
</comment>
<evidence type="ECO:0000256" key="1">
    <source>
        <dbReference type="ARBA" id="ARBA00004477"/>
    </source>
</evidence>
<protein>
    <submittedName>
        <fullName evidence="10">Minor histocompatibility antigen H13</fullName>
    </submittedName>
</protein>
<feature type="compositionally biased region" description="Low complexity" evidence="8">
    <location>
        <begin position="637"/>
        <end position="648"/>
    </location>
</feature>
<feature type="compositionally biased region" description="Basic and acidic residues" evidence="8">
    <location>
        <begin position="627"/>
        <end position="636"/>
    </location>
</feature>
<reference evidence="10 11" key="1">
    <citation type="submission" date="2017-10" db="EMBL/GenBank/DDBJ databases">
        <title>Comparative genomics in systemic dimorphic fungi from Ajellomycetaceae.</title>
        <authorList>
            <person name="Munoz J.F."/>
            <person name="Mcewen J.G."/>
            <person name="Clay O.K."/>
            <person name="Cuomo C.A."/>
        </authorList>
    </citation>
    <scope>NUCLEOTIDE SEQUENCE [LARGE SCALE GENOMIC DNA]</scope>
    <source>
        <strain evidence="10 11">UAMH130</strain>
    </source>
</reference>
<evidence type="ECO:0000256" key="3">
    <source>
        <dbReference type="ARBA" id="ARBA00022692"/>
    </source>
</evidence>
<dbReference type="OrthoDB" id="29661at2759"/>
<evidence type="ECO:0000256" key="7">
    <source>
        <dbReference type="ARBA" id="ARBA00023136"/>
    </source>
</evidence>
<evidence type="ECO:0000256" key="6">
    <source>
        <dbReference type="ARBA" id="ARBA00022989"/>
    </source>
</evidence>
<dbReference type="GO" id="GO:0042500">
    <property type="term" value="F:aspartic endopeptidase activity, intramembrane cleaving"/>
    <property type="evidence" value="ECO:0007669"/>
    <property type="project" value="InterPro"/>
</dbReference>
<name>A0A2B7X1U7_9EURO</name>
<feature type="compositionally biased region" description="Low complexity" evidence="8">
    <location>
        <begin position="530"/>
        <end position="547"/>
    </location>
</feature>
<dbReference type="AlphaFoldDB" id="A0A2B7X1U7"/>
<feature type="compositionally biased region" description="Basic and acidic residues" evidence="8">
    <location>
        <begin position="493"/>
        <end position="512"/>
    </location>
</feature>
<keyword evidence="4" id="KW-0378">Hydrolase</keyword>
<feature type="compositionally biased region" description="Low complexity" evidence="8">
    <location>
        <begin position="591"/>
        <end position="600"/>
    </location>
</feature>
<dbReference type="PANTHER" id="PTHR12174">
    <property type="entry name" value="SIGNAL PEPTIDE PEPTIDASE"/>
    <property type="match status" value="1"/>
</dbReference>
<dbReference type="Proteomes" id="UP000224080">
    <property type="component" value="Unassembled WGS sequence"/>
</dbReference>
<comment type="similarity">
    <text evidence="2">Belongs to the peptidase A22B family.</text>
</comment>
<proteinExistence type="inferred from homology"/>
<feature type="region of interest" description="Disordered" evidence="8">
    <location>
        <begin position="486"/>
        <end position="666"/>
    </location>
</feature>
<evidence type="ECO:0000313" key="11">
    <source>
        <dbReference type="Proteomes" id="UP000224080"/>
    </source>
</evidence>
<accession>A0A2B7X1U7</accession>
<feature type="transmembrane region" description="Helical" evidence="9">
    <location>
        <begin position="334"/>
        <end position="356"/>
    </location>
</feature>
<feature type="compositionally biased region" description="Basic and acidic residues" evidence="8">
    <location>
        <begin position="601"/>
        <end position="612"/>
    </location>
</feature>
<keyword evidence="3 9" id="KW-0812">Transmembrane</keyword>
<feature type="compositionally biased region" description="Acidic residues" evidence="8">
    <location>
        <begin position="66"/>
        <end position="75"/>
    </location>
</feature>
<feature type="transmembrane region" description="Helical" evidence="9">
    <location>
        <begin position="454"/>
        <end position="472"/>
    </location>
</feature>
<dbReference type="SMART" id="SM00730">
    <property type="entry name" value="PSN"/>
    <property type="match status" value="1"/>
</dbReference>
<organism evidence="10 11">
    <name type="scientific">Blastomyces parvus</name>
    <dbReference type="NCBI Taxonomy" id="2060905"/>
    <lineage>
        <taxon>Eukaryota</taxon>
        <taxon>Fungi</taxon>
        <taxon>Dikarya</taxon>
        <taxon>Ascomycota</taxon>
        <taxon>Pezizomycotina</taxon>
        <taxon>Eurotiomycetes</taxon>
        <taxon>Eurotiomycetidae</taxon>
        <taxon>Onygenales</taxon>
        <taxon>Ajellomycetaceae</taxon>
        <taxon>Blastomyces</taxon>
    </lineage>
</organism>
<dbReference type="Pfam" id="PF04258">
    <property type="entry name" value="Peptidase_A22B"/>
    <property type="match status" value="1"/>
</dbReference>
<dbReference type="GO" id="GO:0033619">
    <property type="term" value="P:membrane protein proteolysis"/>
    <property type="evidence" value="ECO:0007669"/>
    <property type="project" value="TreeGrafter"/>
</dbReference>
<dbReference type="GO" id="GO:0098553">
    <property type="term" value="C:lumenal side of endoplasmic reticulum membrane"/>
    <property type="evidence" value="ECO:0007669"/>
    <property type="project" value="TreeGrafter"/>
</dbReference>
<dbReference type="STRING" id="2060905.A0A2B7X1U7"/>
<dbReference type="PANTHER" id="PTHR12174:SF23">
    <property type="entry name" value="MINOR HISTOCOMPATIBILITY ANTIGEN H13"/>
    <property type="match status" value="1"/>
</dbReference>
<feature type="region of interest" description="Disordered" evidence="8">
    <location>
        <begin position="52"/>
        <end position="80"/>
    </location>
</feature>
<dbReference type="GO" id="GO:0098554">
    <property type="term" value="C:cytoplasmic side of endoplasmic reticulum membrane"/>
    <property type="evidence" value="ECO:0007669"/>
    <property type="project" value="TreeGrafter"/>
</dbReference>
<keyword evidence="5" id="KW-0256">Endoplasmic reticulum</keyword>
<feature type="transmembrane region" description="Helical" evidence="9">
    <location>
        <begin position="89"/>
        <end position="107"/>
    </location>
</feature>
<evidence type="ECO:0000256" key="2">
    <source>
        <dbReference type="ARBA" id="ARBA00006859"/>
    </source>
</evidence>
<keyword evidence="7 9" id="KW-0472">Membrane</keyword>
<feature type="compositionally biased region" description="Basic and acidic residues" evidence="8">
    <location>
        <begin position="548"/>
        <end position="569"/>
    </location>
</feature>
<dbReference type="EMBL" id="PDNC01000056">
    <property type="protein sequence ID" value="PGH02722.1"/>
    <property type="molecule type" value="Genomic_DNA"/>
</dbReference>
<feature type="compositionally biased region" description="Polar residues" evidence="8">
    <location>
        <begin position="613"/>
        <end position="623"/>
    </location>
</feature>
<feature type="transmembrane region" description="Helical" evidence="9">
    <location>
        <begin position="235"/>
        <end position="254"/>
    </location>
</feature>
<evidence type="ECO:0000256" key="5">
    <source>
        <dbReference type="ARBA" id="ARBA00022824"/>
    </source>
</evidence>
<evidence type="ECO:0000256" key="4">
    <source>
        <dbReference type="ARBA" id="ARBA00022801"/>
    </source>
</evidence>
<dbReference type="InterPro" id="IPR007369">
    <property type="entry name" value="Peptidase_A22B_SPP"/>
</dbReference>
<dbReference type="GO" id="GO:0006465">
    <property type="term" value="P:signal peptide processing"/>
    <property type="evidence" value="ECO:0007669"/>
    <property type="project" value="TreeGrafter"/>
</dbReference>
<feature type="transmembrane region" description="Helical" evidence="9">
    <location>
        <begin position="28"/>
        <end position="47"/>
    </location>
</feature>
<sequence>MDTAALFAKVLDRVQLEFGIFKPFIPTYSHLLVSALFPIYIGAHAALTRPSSAAKPTKRKRKRSQDDDEEDEEEETSVKKMEGLQPSDAIMFPVMAGLTLGGLYLLLQWLKDPALLNKILGFYFLQVGLFFATAFMKDGLSLLQSLIFPSRYALSGRLWKADPSKKVFVPVGDDDLPLADINEEEHRKSPLPGYLGNIPLPASFLSTLWAIRNCLYTRATLHTYIHAIVKARSRFTIFDFISVLIALGAVYFFTFVAKPWWLTNFLGFCFSYGSMQFMSPTTFPTASLVLGALFFYDIYFVFFTPLMVTVAKSLDVPIKLLFPRPAAPGEDPAMGGMAMLGLGDIVIPGMVIGLALRFDLFLYYKAKAALLEKSEKIPYVSATGGWGERFWTTWFTSTSKYAPIVYPRRLDGKLTSHEAKNFPKTYFHASIVGYVVGMLATLLAMQLSDQPQPALLYLVPGVLGSLWITALVRGDIKEMWDFSDVVEEEEENKAEKGKDSGGKSEDKDEKELPSPSGIIRRLFFERDTPKAPASASSSSPSAETSSEPTKDGSEMNNKETKKPATDESSKPIGLFLLSISIPRPKPQLVADTSSSSSSTTTDDKTEPAENDSKTSTSNPTKTASVEDLDRSDHESELSSSSSSPPVLVTANPDVDVEEPVLKKRRT</sequence>
<feature type="transmembrane region" description="Helical" evidence="9">
    <location>
        <begin position="426"/>
        <end position="448"/>
    </location>
</feature>
<feature type="transmembrane region" description="Helical" evidence="9">
    <location>
        <begin position="119"/>
        <end position="136"/>
    </location>
</feature>